<proteinExistence type="inferred from homology"/>
<evidence type="ECO:0000256" key="9">
    <source>
        <dbReference type="ARBA" id="ARBA00022723"/>
    </source>
</evidence>
<feature type="domain" description="Cytochrome oxidase subunit II copper A binding" evidence="22">
    <location>
        <begin position="770"/>
        <end position="905"/>
    </location>
</feature>
<evidence type="ECO:0000313" key="24">
    <source>
        <dbReference type="Proteomes" id="UP000775213"/>
    </source>
</evidence>
<feature type="transmembrane region" description="Helical" evidence="20">
    <location>
        <begin position="94"/>
        <end position="113"/>
    </location>
</feature>
<gene>
    <name evidence="23" type="ORF">IEQ34_026128</name>
</gene>
<evidence type="ECO:0000256" key="6">
    <source>
        <dbReference type="ARBA" id="ARBA00022547"/>
    </source>
</evidence>
<organism evidence="23 24">
    <name type="scientific">Dendrobium chrysotoxum</name>
    <name type="common">Orchid</name>
    <dbReference type="NCBI Taxonomy" id="161865"/>
    <lineage>
        <taxon>Eukaryota</taxon>
        <taxon>Viridiplantae</taxon>
        <taxon>Streptophyta</taxon>
        <taxon>Embryophyta</taxon>
        <taxon>Tracheophyta</taxon>
        <taxon>Spermatophyta</taxon>
        <taxon>Magnoliopsida</taxon>
        <taxon>Liliopsida</taxon>
        <taxon>Asparagales</taxon>
        <taxon>Orchidaceae</taxon>
        <taxon>Epidendroideae</taxon>
        <taxon>Malaxideae</taxon>
        <taxon>Dendrobiinae</taxon>
        <taxon>Dendrobium</taxon>
    </lineage>
</organism>
<evidence type="ECO:0000256" key="15">
    <source>
        <dbReference type="ARBA" id="ARBA00023027"/>
    </source>
</evidence>
<protein>
    <recommendedName>
        <fullName evidence="4">cytochrome-c oxidase</fullName>
        <ecNumber evidence="4">7.1.1.9</ecNumber>
    </recommendedName>
</protein>
<evidence type="ECO:0000256" key="3">
    <source>
        <dbReference type="ARBA" id="ARBA00006810"/>
    </source>
</evidence>
<dbReference type="PROSITE" id="PS00449">
    <property type="entry name" value="ATPASE_A"/>
    <property type="match status" value="1"/>
</dbReference>
<dbReference type="Pfam" id="PF00116">
    <property type="entry name" value="COX2"/>
    <property type="match status" value="1"/>
</dbReference>
<feature type="transmembrane region" description="Helical" evidence="20">
    <location>
        <begin position="211"/>
        <end position="233"/>
    </location>
</feature>
<dbReference type="InterPro" id="IPR034210">
    <property type="entry name" value="CcO_II_C"/>
</dbReference>
<dbReference type="InterPro" id="IPR036927">
    <property type="entry name" value="Cyt_c_oxase-like_su1_sf"/>
</dbReference>
<dbReference type="GO" id="GO:0005507">
    <property type="term" value="F:copper ion binding"/>
    <property type="evidence" value="ECO:0007669"/>
    <property type="project" value="InterPro"/>
</dbReference>
<dbReference type="GO" id="GO:0020037">
    <property type="term" value="F:heme binding"/>
    <property type="evidence" value="ECO:0007669"/>
    <property type="project" value="InterPro"/>
</dbReference>
<evidence type="ECO:0000313" key="23">
    <source>
        <dbReference type="EMBL" id="KAH0438248.1"/>
    </source>
</evidence>
<dbReference type="CDD" id="cd00310">
    <property type="entry name" value="ATP-synt_Fo_a_6"/>
    <property type="match status" value="1"/>
</dbReference>
<dbReference type="PROSITE" id="PS50855">
    <property type="entry name" value="COX1"/>
    <property type="match status" value="1"/>
</dbReference>
<dbReference type="CDD" id="cd13912">
    <property type="entry name" value="CcO_II_C"/>
    <property type="match status" value="1"/>
</dbReference>
<dbReference type="InterPro" id="IPR023616">
    <property type="entry name" value="Cyt_c_oxase-like_su1_dom"/>
</dbReference>
<evidence type="ECO:0000256" key="20">
    <source>
        <dbReference type="SAM" id="Phobius"/>
    </source>
</evidence>
<evidence type="ECO:0000256" key="12">
    <source>
        <dbReference type="ARBA" id="ARBA00022982"/>
    </source>
</evidence>
<evidence type="ECO:0000256" key="10">
    <source>
        <dbReference type="ARBA" id="ARBA00022781"/>
    </source>
</evidence>
<dbReference type="GO" id="GO:0045259">
    <property type="term" value="C:proton-transporting ATP synthase complex"/>
    <property type="evidence" value="ECO:0007669"/>
    <property type="project" value="UniProtKB-KW"/>
</dbReference>
<dbReference type="GO" id="GO:0015986">
    <property type="term" value="P:proton motive force-driven ATP synthesis"/>
    <property type="evidence" value="ECO:0007669"/>
    <property type="project" value="InterPro"/>
</dbReference>
<feature type="transmembrane region" description="Helical" evidence="20">
    <location>
        <begin position="470"/>
        <end position="493"/>
    </location>
</feature>
<evidence type="ECO:0000256" key="11">
    <source>
        <dbReference type="ARBA" id="ARBA00022967"/>
    </source>
</evidence>
<keyword evidence="10" id="KW-0375">Hydrogen ion transport</keyword>
<dbReference type="InterPro" id="IPR000568">
    <property type="entry name" value="ATP_synth_F0_asu"/>
</dbReference>
<dbReference type="Gene3D" id="1.20.120.220">
    <property type="entry name" value="ATP synthase, F0 complex, subunit A"/>
    <property type="match status" value="1"/>
</dbReference>
<keyword evidence="15" id="KW-0520">NAD</keyword>
<keyword evidence="11" id="KW-1278">Translocase</keyword>
<evidence type="ECO:0000256" key="1">
    <source>
        <dbReference type="ARBA" id="ARBA00001935"/>
    </source>
</evidence>
<dbReference type="PRINTS" id="PR01166">
    <property type="entry name" value="CYCOXIDASEII"/>
</dbReference>
<dbReference type="Pfam" id="PF00115">
    <property type="entry name" value="COX1"/>
    <property type="match status" value="2"/>
</dbReference>
<feature type="transmembrane region" description="Helical" evidence="20">
    <location>
        <begin position="655"/>
        <end position="680"/>
    </location>
</feature>
<dbReference type="EC" id="7.1.1.9" evidence="4"/>
<evidence type="ECO:0000256" key="2">
    <source>
        <dbReference type="ARBA" id="ARBA00004141"/>
    </source>
</evidence>
<evidence type="ECO:0000256" key="17">
    <source>
        <dbReference type="ARBA" id="ARBA00023136"/>
    </source>
</evidence>
<dbReference type="PANTHER" id="PTHR10422">
    <property type="entry name" value="CYTOCHROME C OXIDASE SUBUNIT 1"/>
    <property type="match status" value="1"/>
</dbReference>
<keyword evidence="13 20" id="KW-1133">Transmembrane helix</keyword>
<dbReference type="Gene3D" id="2.60.40.420">
    <property type="entry name" value="Cupredoxins - blue copper proteins"/>
    <property type="match status" value="1"/>
</dbReference>
<dbReference type="PANTHER" id="PTHR10422:SF18">
    <property type="entry name" value="CYTOCHROME C OXIDASE SUBUNIT 1"/>
    <property type="match status" value="1"/>
</dbReference>
<keyword evidence="17 20" id="KW-0472">Membrane</keyword>
<dbReference type="FunFam" id="2.60.40.420:FF:000001">
    <property type="entry name" value="Cytochrome c oxidase subunit 2"/>
    <property type="match status" value="1"/>
</dbReference>
<dbReference type="InterPro" id="IPR008972">
    <property type="entry name" value="Cupredoxin"/>
</dbReference>
<keyword evidence="9" id="KW-0479">Metal-binding</keyword>
<dbReference type="Gene3D" id="1.20.210.10">
    <property type="entry name" value="Cytochrome c oxidase-like, subunit I domain"/>
    <property type="match status" value="1"/>
</dbReference>
<dbReference type="GO" id="GO:0009536">
    <property type="term" value="C:plastid"/>
    <property type="evidence" value="ECO:0007669"/>
    <property type="project" value="UniProtKB-ARBA"/>
</dbReference>
<name>A0AAV7FMG6_DENCH</name>
<dbReference type="PROSITE" id="PS50857">
    <property type="entry name" value="COX2_CUA"/>
    <property type="match status" value="1"/>
</dbReference>
<dbReference type="HAMAP" id="MF_01393">
    <property type="entry name" value="ATP_synth_a_bact"/>
    <property type="match status" value="1"/>
</dbReference>
<dbReference type="Pfam" id="PF00361">
    <property type="entry name" value="Proton_antipo_M"/>
    <property type="match status" value="1"/>
</dbReference>
<evidence type="ECO:0000256" key="13">
    <source>
        <dbReference type="ARBA" id="ARBA00022989"/>
    </source>
</evidence>
<dbReference type="SUPFAM" id="SSF49503">
    <property type="entry name" value="Cupredoxins"/>
    <property type="match status" value="1"/>
</dbReference>
<keyword evidence="18" id="KW-0066">ATP synthesis</keyword>
<dbReference type="GO" id="GO:0015990">
    <property type="term" value="P:electron transport coupled proton transport"/>
    <property type="evidence" value="ECO:0007669"/>
    <property type="project" value="TreeGrafter"/>
</dbReference>
<keyword evidence="14" id="KW-0186">Copper</keyword>
<comment type="catalytic activity">
    <reaction evidence="19">
        <text>4 Fe(II)-[cytochrome c] + O2 + 8 H(+)(in) = 4 Fe(III)-[cytochrome c] + 2 H2O + 4 H(+)(out)</text>
        <dbReference type="Rhea" id="RHEA:11436"/>
        <dbReference type="Rhea" id="RHEA-COMP:10350"/>
        <dbReference type="Rhea" id="RHEA-COMP:14399"/>
        <dbReference type="ChEBI" id="CHEBI:15377"/>
        <dbReference type="ChEBI" id="CHEBI:15378"/>
        <dbReference type="ChEBI" id="CHEBI:15379"/>
        <dbReference type="ChEBI" id="CHEBI:29033"/>
        <dbReference type="ChEBI" id="CHEBI:29034"/>
        <dbReference type="EC" id="7.1.1.9"/>
    </reaction>
    <physiologicalReaction direction="left-to-right" evidence="19">
        <dbReference type="Rhea" id="RHEA:11437"/>
    </physiologicalReaction>
</comment>
<keyword evidence="24" id="KW-1185">Reference proteome</keyword>
<feature type="transmembrane region" description="Helical" evidence="20">
    <location>
        <begin position="151"/>
        <end position="174"/>
    </location>
</feature>
<comment type="cofactor">
    <cofactor evidence="1">
        <name>Cu cation</name>
        <dbReference type="ChEBI" id="CHEBI:23378"/>
    </cofactor>
</comment>
<dbReference type="InterPro" id="IPR001505">
    <property type="entry name" value="Copper_CuA"/>
</dbReference>
<dbReference type="EMBL" id="JAGFBR010000693">
    <property type="protein sequence ID" value="KAH0438248.1"/>
    <property type="molecule type" value="Genomic_DNA"/>
</dbReference>
<feature type="transmembrane region" description="Helical" evidence="20">
    <location>
        <begin position="61"/>
        <end position="82"/>
    </location>
</feature>
<keyword evidence="7" id="KW-0679">Respiratory chain</keyword>
<feature type="transmembrane region" description="Helical" evidence="20">
    <location>
        <begin position="631"/>
        <end position="649"/>
    </location>
</feature>
<dbReference type="GO" id="GO:0004129">
    <property type="term" value="F:cytochrome-c oxidase activity"/>
    <property type="evidence" value="ECO:0007669"/>
    <property type="project" value="UniProtKB-EC"/>
</dbReference>
<keyword evidence="16" id="KW-0406">Ion transport</keyword>
<feature type="transmembrane region" description="Helical" evidence="20">
    <location>
        <begin position="576"/>
        <end position="594"/>
    </location>
</feature>
<dbReference type="InterPro" id="IPR000883">
    <property type="entry name" value="Cyt_C_Oxase_1"/>
</dbReference>
<feature type="transmembrane region" description="Helical" evidence="20">
    <location>
        <begin position="687"/>
        <end position="713"/>
    </location>
</feature>
<feature type="transmembrane region" description="Helical" evidence="20">
    <location>
        <begin position="245"/>
        <end position="263"/>
    </location>
</feature>
<dbReference type="InterPro" id="IPR002429">
    <property type="entry name" value="CcO_II-like_C"/>
</dbReference>
<evidence type="ECO:0000256" key="4">
    <source>
        <dbReference type="ARBA" id="ARBA00012949"/>
    </source>
</evidence>
<evidence type="ECO:0000256" key="18">
    <source>
        <dbReference type="ARBA" id="ARBA00023310"/>
    </source>
</evidence>
<dbReference type="GO" id="GO:0006123">
    <property type="term" value="P:mitochondrial electron transport, cytochrome c to oxygen"/>
    <property type="evidence" value="ECO:0007669"/>
    <property type="project" value="TreeGrafter"/>
</dbReference>
<accession>A0AAV7FMG6</accession>
<comment type="caution">
    <text evidence="23">The sequence shown here is derived from an EMBL/GenBank/DDBJ whole genome shotgun (WGS) entry which is preliminary data.</text>
</comment>
<keyword evidence="8 20" id="KW-0812">Transmembrane</keyword>
<feature type="domain" description="Cytochrome oxidase subunit I profile" evidence="21">
    <location>
        <begin position="120"/>
        <end position="577"/>
    </location>
</feature>
<dbReference type="PROSITE" id="PS00078">
    <property type="entry name" value="COX2"/>
    <property type="match status" value="1"/>
</dbReference>
<feature type="transmembrane region" description="Helical" evidence="20">
    <location>
        <begin position="505"/>
        <end position="526"/>
    </location>
</feature>
<evidence type="ECO:0000256" key="19">
    <source>
        <dbReference type="ARBA" id="ARBA00049512"/>
    </source>
</evidence>
<keyword evidence="6" id="KW-0138">CF(0)</keyword>
<keyword evidence="12" id="KW-0249">Electron transport</keyword>
<dbReference type="AlphaFoldDB" id="A0AAV7FMG6"/>
<feature type="transmembrane region" description="Helical" evidence="20">
    <location>
        <begin position="33"/>
        <end position="54"/>
    </location>
</feature>
<feature type="transmembrane region" description="Helical" evidence="20">
    <location>
        <begin position="538"/>
        <end position="564"/>
    </location>
</feature>
<evidence type="ECO:0000256" key="8">
    <source>
        <dbReference type="ARBA" id="ARBA00022692"/>
    </source>
</evidence>
<dbReference type="InterPro" id="IPR035908">
    <property type="entry name" value="F0_ATP_A_sf"/>
</dbReference>
<keyword evidence="5" id="KW-0813">Transport</keyword>
<evidence type="ECO:0000256" key="16">
    <source>
        <dbReference type="ARBA" id="ARBA00023065"/>
    </source>
</evidence>
<comment type="similarity">
    <text evidence="3">Belongs to the ATPase A chain family.</text>
</comment>
<dbReference type="Proteomes" id="UP000775213">
    <property type="component" value="Unassembled WGS sequence"/>
</dbReference>
<dbReference type="SUPFAM" id="SSF81336">
    <property type="entry name" value="F1F0 ATP synthase subunit A"/>
    <property type="match status" value="1"/>
</dbReference>
<reference evidence="23 24" key="1">
    <citation type="journal article" date="2021" name="Hortic Res">
        <title>Chromosome-scale assembly of the Dendrobium chrysotoxum genome enhances the understanding of orchid evolution.</title>
        <authorList>
            <person name="Zhang Y."/>
            <person name="Zhang G.Q."/>
            <person name="Zhang D."/>
            <person name="Liu X.D."/>
            <person name="Xu X.Y."/>
            <person name="Sun W.H."/>
            <person name="Yu X."/>
            <person name="Zhu X."/>
            <person name="Wang Z.W."/>
            <person name="Zhao X."/>
            <person name="Zhong W.Y."/>
            <person name="Chen H."/>
            <person name="Yin W.L."/>
            <person name="Huang T."/>
            <person name="Niu S.C."/>
            <person name="Liu Z.J."/>
        </authorList>
    </citation>
    <scope>NUCLEOTIDE SEQUENCE [LARGE SCALE GENOMIC DNA]</scope>
    <source>
        <strain evidence="23">Lindl</strain>
    </source>
</reference>
<comment type="subcellular location">
    <subcellularLocation>
        <location evidence="2">Membrane</location>
        <topology evidence="2">Multi-pass membrane protein</topology>
    </subcellularLocation>
</comment>
<feature type="transmembrane region" description="Helical" evidence="20">
    <location>
        <begin position="733"/>
        <end position="756"/>
    </location>
</feature>
<evidence type="ECO:0000256" key="14">
    <source>
        <dbReference type="ARBA" id="ARBA00023008"/>
    </source>
</evidence>
<evidence type="ECO:0000256" key="5">
    <source>
        <dbReference type="ARBA" id="ARBA00022448"/>
    </source>
</evidence>
<dbReference type="SUPFAM" id="SSF81442">
    <property type="entry name" value="Cytochrome c oxidase subunit I-like"/>
    <property type="match status" value="2"/>
</dbReference>
<evidence type="ECO:0000256" key="7">
    <source>
        <dbReference type="ARBA" id="ARBA00022660"/>
    </source>
</evidence>
<feature type="transmembrane region" description="Helical" evidence="20">
    <location>
        <begin position="125"/>
        <end position="145"/>
    </location>
</feature>
<dbReference type="InterPro" id="IPR023011">
    <property type="entry name" value="ATP_synth_F0_asu_AS"/>
</dbReference>
<dbReference type="GO" id="GO:0005739">
    <property type="term" value="C:mitochondrion"/>
    <property type="evidence" value="ECO:0007669"/>
    <property type="project" value="GOC"/>
</dbReference>
<dbReference type="NCBIfam" id="TIGR01131">
    <property type="entry name" value="ATP_synt_6_or_A"/>
    <property type="match status" value="1"/>
</dbReference>
<dbReference type="InterPro" id="IPR001750">
    <property type="entry name" value="ND/Mrp_TM"/>
</dbReference>
<evidence type="ECO:0000259" key="21">
    <source>
        <dbReference type="PROSITE" id="PS50855"/>
    </source>
</evidence>
<evidence type="ECO:0000259" key="22">
    <source>
        <dbReference type="PROSITE" id="PS50857"/>
    </source>
</evidence>
<sequence length="907" mass="100376">MLLAFLVIYYNVGSTDFQVVSLSEMNLESQKLLWLAVFISMAIQTPLLPFHVWLPRAHAEAPLAGSVILAGLILKLATYGYMRILIQFLPDATSYFSPLVQTIAVITLIYASLATLRQTDLKALVAYSSIGHMAVVVLGLFSKTIQGIDGALLLSLAHGVVSPALFLLVGGVLYDRYHTRTIRYYRAVPLSANWAGEFLCLAGAFQRNPLFAVLGSTAMVGGFGNYLVPVMVGAPDMAFPRLNNISFWLLPPSLILLLASAFVEQGAGTGWTVKGKLSQITSLFVGLGNLLNTTRCGKLLYSEMNTYSLAFAIYWKNVKMSSTWGQSTWVLSKVAIPAGLNLLHVVLDYYFQTMKALEYRIWARSFEKKKDFASMTKAQDLMRNIRSIRLDKNLKMKRWRPNSLPTPILVLWSPEVDILILPGFGMISHIVSAFSGKPVFARNGICYVQYLTPWFRHHMYAVGLDVDTRAYFTAATMIIAVPTGMKIFSWLATLYGGSLRITTPMLFALGFLALLTIGGLTGVILANASLDVALHDTYYVVAHFHYVLSMGAVFALFAAFYFWTQKIIGKTLNENLGLYTILTVYLVLALHIMASNKKQLIPSRWSISLESSFASVHGLVQSQIGAANEMYLPFLYSLFFFILIANLSGNVPYGFTVATSIMVSLGLSMTIFIGVTILGLRLHKVHFFSFFVPSGTPLGLVPLLVPIELISYLARAFSLGVRLFANTVAGHKLLKILSGFLAPMFTSALVLIAIAFPSFKLLYLMDEVLSPSMTVKVAGHQWYWSYEDSDFLNESIEFDSYMVPETDLEDGQLRLLDVDNRVVVPIDTHIRFLFTGADVIHDFAVPSLGLKIDAVPGRLNQTSVLIEREGVFYGQCSEICGVYHGFMPIAVEAVTPEKDLAWIDSQA</sequence>